<keyword evidence="2" id="KW-1185">Reference proteome</keyword>
<sequence length="62" mass="6525">MLSYVKSGTAAVSIGVFPSLLDDLMNSYEVEAQGFSEAESAAAGSLVSQIPQQRMAPFLASR</sequence>
<reference evidence="1 2" key="1">
    <citation type="journal article" date="2018" name="Int. J. Syst. Evol. Microbiol.">
        <title>Mesosutterella multiformis gen. nov., sp. nov., a member of the family Sutterellaceae and Sutterella megalosphaeroides sp. nov., isolated from human faeces.</title>
        <authorList>
            <person name="Sakamoto M."/>
            <person name="Ikeyama N."/>
            <person name="Kunihiro T."/>
            <person name="Iino T."/>
            <person name="Yuki M."/>
            <person name="Ohkuma M."/>
        </authorList>
    </citation>
    <scope>NUCLEOTIDE SEQUENCE [LARGE SCALE GENOMIC DNA]</scope>
    <source>
        <strain evidence="1 2">4NBBH2</strain>
    </source>
</reference>
<accession>A0A388SF82</accession>
<protein>
    <submittedName>
        <fullName evidence="1">Uncharacterized protein</fullName>
    </submittedName>
</protein>
<name>A0A388SF82_9BURK</name>
<dbReference type="AlphaFoldDB" id="A0A388SF82"/>
<proteinExistence type="predicted"/>
<gene>
    <name evidence="1" type="ORF">MESMUL_22820</name>
</gene>
<organism evidence="1 2">
    <name type="scientific">Mesosutterella multiformis</name>
    <dbReference type="NCBI Taxonomy" id="2259133"/>
    <lineage>
        <taxon>Bacteria</taxon>
        <taxon>Pseudomonadati</taxon>
        <taxon>Pseudomonadota</taxon>
        <taxon>Betaproteobacteria</taxon>
        <taxon>Burkholderiales</taxon>
        <taxon>Sutterellaceae</taxon>
        <taxon>Mesosutterella</taxon>
    </lineage>
</organism>
<comment type="caution">
    <text evidence="1">The sequence shown here is derived from an EMBL/GenBank/DDBJ whole genome shotgun (WGS) entry which is preliminary data.</text>
</comment>
<evidence type="ECO:0000313" key="2">
    <source>
        <dbReference type="Proteomes" id="UP000266091"/>
    </source>
</evidence>
<evidence type="ECO:0000313" key="1">
    <source>
        <dbReference type="EMBL" id="GBO94928.1"/>
    </source>
</evidence>
<dbReference type="EMBL" id="BGZJ01000002">
    <property type="protein sequence ID" value="GBO94928.1"/>
    <property type="molecule type" value="Genomic_DNA"/>
</dbReference>
<dbReference type="Proteomes" id="UP000266091">
    <property type="component" value="Unassembled WGS sequence"/>
</dbReference>